<dbReference type="InterPro" id="IPR021765">
    <property type="entry name" value="UstYa-like"/>
</dbReference>
<name>A0A8H6ILY9_9PEZI</name>
<evidence type="ECO:0000313" key="4">
    <source>
        <dbReference type="Proteomes" id="UP000652219"/>
    </source>
</evidence>
<gene>
    <name evidence="3" type="ORF">CSOJ01_15886</name>
</gene>
<dbReference type="Proteomes" id="UP000652219">
    <property type="component" value="Unassembled WGS sequence"/>
</dbReference>
<comment type="pathway">
    <text evidence="1">Mycotoxin biosynthesis.</text>
</comment>
<evidence type="ECO:0000256" key="1">
    <source>
        <dbReference type="ARBA" id="ARBA00004685"/>
    </source>
</evidence>
<dbReference type="PANTHER" id="PTHR33365:SF4">
    <property type="entry name" value="CYCLOCHLOROTINE BIOSYNTHESIS PROTEIN O"/>
    <property type="match status" value="1"/>
</dbReference>
<dbReference type="GO" id="GO:0016491">
    <property type="term" value="F:oxidoreductase activity"/>
    <property type="evidence" value="ECO:0007669"/>
    <property type="project" value="UniProtKB-KW"/>
</dbReference>
<comment type="similarity">
    <text evidence="2">Belongs to the ustYa family.</text>
</comment>
<comment type="caution">
    <text evidence="3">The sequence shown here is derived from an EMBL/GenBank/DDBJ whole genome shotgun (WGS) entry which is preliminary data.</text>
</comment>
<dbReference type="AlphaFoldDB" id="A0A8H6ILY9"/>
<evidence type="ECO:0000313" key="3">
    <source>
        <dbReference type="EMBL" id="KAF6783591.1"/>
    </source>
</evidence>
<sequence length="344" mass="38919">SAFPLIGLEEVRFQQYDIPLDVASFVPPHSDYTGDPTEEIDAAWEKLIAPNVILLSETEIGSYASQTFSNGTGFYSGLQVDHNLHCLNNLRRAAYQHVYGKPDLRALRHLDHCVDLLREANQCHMDMTPMLFNVSAKNGRTTFALQRHTHTCRRFDVLHEWALSKTVCGPGSDLPFTITRFEPHLDQFTANYTSAEHSRAVCDRWTELFPLGGGTVRINDHEKYEFLGVPFSDPDKKLGALYQVSWTHQLHCLHYLMDAYDQLVQKGPVGSESVLPEGHHSVHTNHCFDYLRQAIICNADMTLEGGVPGEEKGAYGFGHAHICRDPGKVIQWIEGRRINDEINF</sequence>
<organism evidence="3 4">
    <name type="scientific">Colletotrichum sojae</name>
    <dbReference type="NCBI Taxonomy" id="2175907"/>
    <lineage>
        <taxon>Eukaryota</taxon>
        <taxon>Fungi</taxon>
        <taxon>Dikarya</taxon>
        <taxon>Ascomycota</taxon>
        <taxon>Pezizomycotina</taxon>
        <taxon>Sordariomycetes</taxon>
        <taxon>Hypocreomycetidae</taxon>
        <taxon>Glomerellales</taxon>
        <taxon>Glomerellaceae</taxon>
        <taxon>Colletotrichum</taxon>
        <taxon>Colletotrichum orchidearum species complex</taxon>
    </lineage>
</organism>
<evidence type="ECO:0000256" key="2">
    <source>
        <dbReference type="ARBA" id="ARBA00035112"/>
    </source>
</evidence>
<dbReference type="Pfam" id="PF11807">
    <property type="entry name" value="UstYa"/>
    <property type="match status" value="2"/>
</dbReference>
<protein>
    <recommendedName>
        <fullName evidence="5">Oxidase ustYa</fullName>
    </recommendedName>
</protein>
<reference evidence="3 4" key="1">
    <citation type="journal article" date="2020" name="Phytopathology">
        <title>Genome Sequence Resources of Colletotrichum truncatum, C. plurivorum, C. musicola, and C. sojae: Four Species Pathogenic to Soybean (Glycine max).</title>
        <authorList>
            <person name="Rogerio F."/>
            <person name="Boufleur T.R."/>
            <person name="Ciampi-Guillardi M."/>
            <person name="Sukno S.A."/>
            <person name="Thon M.R."/>
            <person name="Massola Junior N.S."/>
            <person name="Baroncelli R."/>
        </authorList>
    </citation>
    <scope>NUCLEOTIDE SEQUENCE [LARGE SCALE GENOMIC DNA]</scope>
    <source>
        <strain evidence="3 4">LFN0009</strain>
    </source>
</reference>
<accession>A0A8H6ILY9</accession>
<dbReference type="EMBL" id="WIGN01000810">
    <property type="protein sequence ID" value="KAF6783591.1"/>
    <property type="molecule type" value="Genomic_DNA"/>
</dbReference>
<proteinExistence type="inferred from homology"/>
<feature type="non-terminal residue" evidence="3">
    <location>
        <position position="344"/>
    </location>
</feature>
<dbReference type="PANTHER" id="PTHR33365">
    <property type="entry name" value="YALI0B05434P"/>
    <property type="match status" value="1"/>
</dbReference>
<evidence type="ECO:0008006" key="5">
    <source>
        <dbReference type="Google" id="ProtNLM"/>
    </source>
</evidence>
<dbReference type="GO" id="GO:0043386">
    <property type="term" value="P:mycotoxin biosynthetic process"/>
    <property type="evidence" value="ECO:0007669"/>
    <property type="project" value="InterPro"/>
</dbReference>
<keyword evidence="4" id="KW-1185">Reference proteome</keyword>